<gene>
    <name evidence="17" type="ORF">CROQUDRAFT_664710</name>
</gene>
<dbReference type="GO" id="GO:0004768">
    <property type="term" value="F:stearoyl-CoA 9-desaturase activity"/>
    <property type="evidence" value="ECO:0007669"/>
    <property type="project" value="TreeGrafter"/>
</dbReference>
<comment type="domain">
    <text evidence="13">The histidine box domains are involved in binding the catalytic metal ions.</text>
</comment>
<evidence type="ECO:0000313" key="18">
    <source>
        <dbReference type="Proteomes" id="UP000886653"/>
    </source>
</evidence>
<comment type="subcellular location">
    <subcellularLocation>
        <location evidence="1">Membrane</location>
        <topology evidence="1">Multi-pass membrane protein</topology>
    </subcellularLocation>
</comment>
<dbReference type="Pfam" id="PF00487">
    <property type="entry name" value="FA_desaturase"/>
    <property type="match status" value="1"/>
</dbReference>
<evidence type="ECO:0000256" key="4">
    <source>
        <dbReference type="ARBA" id="ARBA00022692"/>
    </source>
</evidence>
<evidence type="ECO:0000256" key="14">
    <source>
        <dbReference type="SAM" id="MobiDB-lite"/>
    </source>
</evidence>
<keyword evidence="3 13" id="KW-0444">Lipid biosynthesis</keyword>
<evidence type="ECO:0000256" key="5">
    <source>
        <dbReference type="ARBA" id="ARBA00022723"/>
    </source>
</evidence>
<dbReference type="AlphaFoldDB" id="A0A9P6NAM8"/>
<dbReference type="InterPro" id="IPR015876">
    <property type="entry name" value="Acyl-CoA_DS"/>
</dbReference>
<feature type="transmembrane region" description="Helical" evidence="15">
    <location>
        <begin position="82"/>
        <end position="102"/>
    </location>
</feature>
<dbReference type="CDD" id="cd03505">
    <property type="entry name" value="Delta9-FADS-like"/>
    <property type="match status" value="1"/>
</dbReference>
<comment type="caution">
    <text evidence="17">The sequence shown here is derived from an EMBL/GenBank/DDBJ whole genome shotgun (WGS) entry which is preliminary data.</text>
</comment>
<keyword evidence="9" id="KW-0408">Iron</keyword>
<comment type="cofactor">
    <cofactor evidence="13">
        <name>Fe(2+)</name>
        <dbReference type="ChEBI" id="CHEBI:29033"/>
    </cofactor>
</comment>
<feature type="transmembrane region" description="Helical" evidence="15">
    <location>
        <begin position="114"/>
        <end position="134"/>
    </location>
</feature>
<keyword evidence="4 13" id="KW-0812">Transmembrane</keyword>
<evidence type="ECO:0000256" key="15">
    <source>
        <dbReference type="SAM" id="Phobius"/>
    </source>
</evidence>
<evidence type="ECO:0000259" key="16">
    <source>
        <dbReference type="Pfam" id="PF00487"/>
    </source>
</evidence>
<feature type="transmembrane region" description="Helical" evidence="15">
    <location>
        <begin position="48"/>
        <end position="70"/>
    </location>
</feature>
<evidence type="ECO:0000256" key="11">
    <source>
        <dbReference type="ARBA" id="ARBA00023136"/>
    </source>
</evidence>
<dbReference type="GO" id="GO:0005789">
    <property type="term" value="C:endoplasmic reticulum membrane"/>
    <property type="evidence" value="ECO:0007669"/>
    <property type="project" value="TreeGrafter"/>
</dbReference>
<dbReference type="PANTHER" id="PTHR11351:SF31">
    <property type="entry name" value="DESATURASE 1, ISOFORM A-RELATED"/>
    <property type="match status" value="1"/>
</dbReference>
<keyword evidence="8 13" id="KW-0560">Oxidoreductase</keyword>
<feature type="region of interest" description="Disordered" evidence="14">
    <location>
        <begin position="363"/>
        <end position="386"/>
    </location>
</feature>
<dbReference type="PANTHER" id="PTHR11351">
    <property type="entry name" value="ACYL-COA DESATURASE"/>
    <property type="match status" value="1"/>
</dbReference>
<proteinExistence type="inferred from homology"/>
<evidence type="ECO:0000256" key="2">
    <source>
        <dbReference type="ARBA" id="ARBA00009295"/>
    </source>
</evidence>
<protein>
    <recommendedName>
        <fullName evidence="16">Fatty acid desaturase domain-containing protein</fullName>
    </recommendedName>
</protein>
<evidence type="ECO:0000256" key="6">
    <source>
        <dbReference type="ARBA" id="ARBA00022832"/>
    </source>
</evidence>
<keyword evidence="10" id="KW-0443">Lipid metabolism</keyword>
<keyword evidence="7 15" id="KW-1133">Transmembrane helix</keyword>
<dbReference type="GO" id="GO:0006636">
    <property type="term" value="P:unsaturated fatty acid biosynthetic process"/>
    <property type="evidence" value="ECO:0007669"/>
    <property type="project" value="TreeGrafter"/>
</dbReference>
<dbReference type="Proteomes" id="UP000886653">
    <property type="component" value="Unassembled WGS sequence"/>
</dbReference>
<dbReference type="PROSITE" id="PS00476">
    <property type="entry name" value="FATTY_ACID_DESATUR_1"/>
    <property type="match status" value="1"/>
</dbReference>
<dbReference type="GO" id="GO:0005506">
    <property type="term" value="F:iron ion binding"/>
    <property type="evidence" value="ECO:0007669"/>
    <property type="project" value="TreeGrafter"/>
</dbReference>
<evidence type="ECO:0000256" key="3">
    <source>
        <dbReference type="ARBA" id="ARBA00022516"/>
    </source>
</evidence>
<evidence type="ECO:0000256" key="9">
    <source>
        <dbReference type="ARBA" id="ARBA00023004"/>
    </source>
</evidence>
<evidence type="ECO:0000313" key="17">
    <source>
        <dbReference type="EMBL" id="KAG0140807.1"/>
    </source>
</evidence>
<evidence type="ECO:0000256" key="8">
    <source>
        <dbReference type="ARBA" id="ARBA00023002"/>
    </source>
</evidence>
<accession>A0A9P6NAM8</accession>
<evidence type="ECO:0000256" key="13">
    <source>
        <dbReference type="RuleBase" id="RU000581"/>
    </source>
</evidence>
<keyword evidence="5" id="KW-0479">Metal-binding</keyword>
<evidence type="ECO:0000256" key="7">
    <source>
        <dbReference type="ARBA" id="ARBA00022989"/>
    </source>
</evidence>
<sequence length="612" mass="70281">MATNLAIAQPQRDRCIPASSSFNPLTYTRSSPHSDSETKPNQSTKAPIWWSNAIFFLSVHVFAVIGVFFISPVHKISRLNLFLCWLYCQLGTFGVTLGYHRMWSHRAFTAIKPFRWFLAFAASFGFQGSARWWVLRHRLHHRFVDSENDPYSAKKGLLFSHVGWIFRKPTYAKLKLIDRTDLDRDSVVNFQHKYYLPISIFIGFALPHFLSTYMFDCNTHSTWDGLIWGGFVSRLVIWHSTFFINSLAHYIGEQLYDLDITARSNFWLSLFTCGEANHNYHHVFPKDYRNGPATFDWDPTKWIIYLLYTYTPLITKVHLAAPDEIEYARKRVLRLTRSTTTSSNHKVGPSNWFPSFEDLFNEPPSHKTPIRSKQNEESNTSSDESEWMDGLLDTISSSEPVISSAWSSSPDIGLTLCPSSASESDAESSLQAINSINGPSDPELPSIDLLNGQLDDASRLRNRKQSVPTWSKEKIYQHVYSHLLSKAHGPKSSPQEELENLRTNLKKSIILLIDGYLLDLTSYALSGSHPGGIKILRQHSIIRYLGSFESSLAIRENLSFKDVPTEFEAHWRSDFRVKWIDSSDAFNFELNQHSSPAKWRMKQFRIAQLSDQ</sequence>
<feature type="compositionally biased region" description="Polar residues" evidence="14">
    <location>
        <begin position="18"/>
        <end position="31"/>
    </location>
</feature>
<dbReference type="OrthoDB" id="10260134at2759"/>
<name>A0A9P6NAM8_9BASI</name>
<feature type="region of interest" description="Disordered" evidence="14">
    <location>
        <begin position="1"/>
        <end position="42"/>
    </location>
</feature>
<organism evidence="17 18">
    <name type="scientific">Cronartium quercuum f. sp. fusiforme G11</name>
    <dbReference type="NCBI Taxonomy" id="708437"/>
    <lineage>
        <taxon>Eukaryota</taxon>
        <taxon>Fungi</taxon>
        <taxon>Dikarya</taxon>
        <taxon>Basidiomycota</taxon>
        <taxon>Pucciniomycotina</taxon>
        <taxon>Pucciniomycetes</taxon>
        <taxon>Pucciniales</taxon>
        <taxon>Coleosporiaceae</taxon>
        <taxon>Cronartium</taxon>
    </lineage>
</organism>
<keyword evidence="12 13" id="KW-0275">Fatty acid biosynthesis</keyword>
<evidence type="ECO:0000256" key="1">
    <source>
        <dbReference type="ARBA" id="ARBA00004141"/>
    </source>
</evidence>
<evidence type="ECO:0000256" key="12">
    <source>
        <dbReference type="ARBA" id="ARBA00023160"/>
    </source>
</evidence>
<comment type="similarity">
    <text evidence="2 13">Belongs to the fatty acid desaturase type 1 family.</text>
</comment>
<reference evidence="17" key="1">
    <citation type="submission" date="2013-11" db="EMBL/GenBank/DDBJ databases">
        <title>Genome sequence of the fusiform rust pathogen reveals effectors for host alternation and coevolution with pine.</title>
        <authorList>
            <consortium name="DOE Joint Genome Institute"/>
            <person name="Smith K."/>
            <person name="Pendleton A."/>
            <person name="Kubisiak T."/>
            <person name="Anderson C."/>
            <person name="Salamov A."/>
            <person name="Aerts A."/>
            <person name="Riley R."/>
            <person name="Clum A."/>
            <person name="Lindquist E."/>
            <person name="Ence D."/>
            <person name="Campbell M."/>
            <person name="Kronenberg Z."/>
            <person name="Feau N."/>
            <person name="Dhillon B."/>
            <person name="Hamelin R."/>
            <person name="Burleigh J."/>
            <person name="Smith J."/>
            <person name="Yandell M."/>
            <person name="Nelson C."/>
            <person name="Grigoriev I."/>
            <person name="Davis J."/>
        </authorList>
    </citation>
    <scope>NUCLEOTIDE SEQUENCE</scope>
    <source>
        <strain evidence="17">G11</strain>
    </source>
</reference>
<keyword evidence="18" id="KW-1185">Reference proteome</keyword>
<dbReference type="InterPro" id="IPR005804">
    <property type="entry name" value="FA_desaturase_dom"/>
</dbReference>
<dbReference type="InterPro" id="IPR001522">
    <property type="entry name" value="FADS-1_CS"/>
</dbReference>
<keyword evidence="6" id="KW-0276">Fatty acid metabolism</keyword>
<dbReference type="PRINTS" id="PR00075">
    <property type="entry name" value="FACDDSATRASE"/>
</dbReference>
<keyword evidence="11 15" id="KW-0472">Membrane</keyword>
<feature type="domain" description="Fatty acid desaturase" evidence="16">
    <location>
        <begin position="81"/>
        <end position="286"/>
    </location>
</feature>
<evidence type="ECO:0000256" key="10">
    <source>
        <dbReference type="ARBA" id="ARBA00023098"/>
    </source>
</evidence>
<dbReference type="EMBL" id="MU167419">
    <property type="protein sequence ID" value="KAG0140807.1"/>
    <property type="molecule type" value="Genomic_DNA"/>
</dbReference>